<dbReference type="PROSITE" id="PS50011">
    <property type="entry name" value="PROTEIN_KINASE_DOM"/>
    <property type="match status" value="1"/>
</dbReference>
<evidence type="ECO:0000256" key="3">
    <source>
        <dbReference type="SAM" id="MobiDB-lite"/>
    </source>
</evidence>
<dbReference type="GO" id="GO:0005524">
    <property type="term" value="F:ATP binding"/>
    <property type="evidence" value="ECO:0007669"/>
    <property type="project" value="UniProtKB-KW"/>
</dbReference>
<dbReference type="GO" id="GO:0005737">
    <property type="term" value="C:cytoplasm"/>
    <property type="evidence" value="ECO:0007669"/>
    <property type="project" value="TreeGrafter"/>
</dbReference>
<dbReference type="GO" id="GO:0035556">
    <property type="term" value="P:intracellular signal transduction"/>
    <property type="evidence" value="ECO:0007669"/>
    <property type="project" value="TreeGrafter"/>
</dbReference>
<gene>
    <name evidence="5" type="ORF">MKZ38_005723</name>
</gene>
<evidence type="ECO:0000256" key="1">
    <source>
        <dbReference type="ARBA" id="ARBA00022741"/>
    </source>
</evidence>
<evidence type="ECO:0000313" key="6">
    <source>
        <dbReference type="Proteomes" id="UP001201980"/>
    </source>
</evidence>
<evidence type="ECO:0000256" key="2">
    <source>
        <dbReference type="ARBA" id="ARBA00022840"/>
    </source>
</evidence>
<name>A0AAD5RK12_9PEZI</name>
<dbReference type="GO" id="GO:0004674">
    <property type="term" value="F:protein serine/threonine kinase activity"/>
    <property type="evidence" value="ECO:0007669"/>
    <property type="project" value="TreeGrafter"/>
</dbReference>
<keyword evidence="6" id="KW-1185">Reference proteome</keyword>
<sequence length="249" mass="28414">MFAPNVAQVFELREKPEPTIIMAYYPQGNMVDALVLDEARRMSGFGQVLEALGHLHEKGVVHRDLKPENFLVEFKPFFKVVITDFGMANVAIEWIYDFPEPPRVPIQKQGREVAPKLWHEWVVTWARELRGTLKDEDEGEDQLIHILLHMVDFKARSRWPAKKCLMRGLEAGLFKRRMADGLIVCANYKEEDPEAGIKTPTPASPSLRASQRQSGINSDATTILDKLWDGAESFTLRHHSKYFSTTPIG</sequence>
<comment type="caution">
    <text evidence="5">The sequence shown here is derived from an EMBL/GenBank/DDBJ whole genome shotgun (WGS) entry which is preliminary data.</text>
</comment>
<dbReference type="SMART" id="SM00220">
    <property type="entry name" value="S_TKc"/>
    <property type="match status" value="1"/>
</dbReference>
<dbReference type="InterPro" id="IPR000719">
    <property type="entry name" value="Prot_kinase_dom"/>
</dbReference>
<dbReference type="PANTHER" id="PTHR24346:SF30">
    <property type="entry name" value="MATERNAL EMBRYONIC LEUCINE ZIPPER KINASE"/>
    <property type="match status" value="1"/>
</dbReference>
<dbReference type="EMBL" id="JAKWBI020000344">
    <property type="protein sequence ID" value="KAJ2896229.1"/>
    <property type="molecule type" value="Genomic_DNA"/>
</dbReference>
<dbReference type="PROSITE" id="PS00108">
    <property type="entry name" value="PROTEIN_KINASE_ST"/>
    <property type="match status" value="1"/>
</dbReference>
<accession>A0AAD5RK12</accession>
<proteinExistence type="predicted"/>
<dbReference type="SUPFAM" id="SSF56112">
    <property type="entry name" value="Protein kinase-like (PK-like)"/>
    <property type="match status" value="1"/>
</dbReference>
<dbReference type="AlphaFoldDB" id="A0AAD5RK12"/>
<dbReference type="Gene3D" id="1.10.510.10">
    <property type="entry name" value="Transferase(Phosphotransferase) domain 1"/>
    <property type="match status" value="1"/>
</dbReference>
<organism evidence="5 6">
    <name type="scientific">Zalerion maritima</name>
    <dbReference type="NCBI Taxonomy" id="339359"/>
    <lineage>
        <taxon>Eukaryota</taxon>
        <taxon>Fungi</taxon>
        <taxon>Dikarya</taxon>
        <taxon>Ascomycota</taxon>
        <taxon>Pezizomycotina</taxon>
        <taxon>Sordariomycetes</taxon>
        <taxon>Lulworthiomycetidae</taxon>
        <taxon>Lulworthiales</taxon>
        <taxon>Lulworthiaceae</taxon>
        <taxon>Zalerion</taxon>
    </lineage>
</organism>
<evidence type="ECO:0000259" key="4">
    <source>
        <dbReference type="PROSITE" id="PS50011"/>
    </source>
</evidence>
<dbReference type="InterPro" id="IPR008271">
    <property type="entry name" value="Ser/Thr_kinase_AS"/>
</dbReference>
<dbReference type="Proteomes" id="UP001201980">
    <property type="component" value="Unassembled WGS sequence"/>
</dbReference>
<keyword evidence="1" id="KW-0547">Nucleotide-binding</keyword>
<reference evidence="5" key="1">
    <citation type="submission" date="2022-07" db="EMBL/GenBank/DDBJ databases">
        <title>Draft genome sequence of Zalerion maritima ATCC 34329, a (micro)plastics degrading marine fungus.</title>
        <authorList>
            <person name="Paco A."/>
            <person name="Goncalves M.F.M."/>
            <person name="Rocha-Santos T.A.P."/>
            <person name="Alves A."/>
        </authorList>
    </citation>
    <scope>NUCLEOTIDE SEQUENCE</scope>
    <source>
        <strain evidence="5">ATCC 34329</strain>
    </source>
</reference>
<dbReference type="InterPro" id="IPR011009">
    <property type="entry name" value="Kinase-like_dom_sf"/>
</dbReference>
<feature type="domain" description="Protein kinase" evidence="4">
    <location>
        <begin position="1"/>
        <end position="249"/>
    </location>
</feature>
<protein>
    <recommendedName>
        <fullName evidence="4">Protein kinase domain-containing protein</fullName>
    </recommendedName>
</protein>
<evidence type="ECO:0000313" key="5">
    <source>
        <dbReference type="EMBL" id="KAJ2896229.1"/>
    </source>
</evidence>
<dbReference type="PANTHER" id="PTHR24346">
    <property type="entry name" value="MAP/MICROTUBULE AFFINITY-REGULATING KINASE"/>
    <property type="match status" value="1"/>
</dbReference>
<keyword evidence="2" id="KW-0067">ATP-binding</keyword>
<feature type="region of interest" description="Disordered" evidence="3">
    <location>
        <begin position="193"/>
        <end position="215"/>
    </location>
</feature>
<dbReference type="Pfam" id="PF00069">
    <property type="entry name" value="Pkinase"/>
    <property type="match status" value="1"/>
</dbReference>